<reference evidence="2" key="1">
    <citation type="submission" date="2020-05" db="EMBL/GenBank/DDBJ databases">
        <title>Phylogenomic resolution of chytrid fungi.</title>
        <authorList>
            <person name="Stajich J.E."/>
            <person name="Amses K."/>
            <person name="Simmons R."/>
            <person name="Seto K."/>
            <person name="Myers J."/>
            <person name="Bonds A."/>
            <person name="Quandt C.A."/>
            <person name="Barry K."/>
            <person name="Liu P."/>
            <person name="Grigoriev I."/>
            <person name="Longcore J.E."/>
            <person name="James T.Y."/>
        </authorList>
    </citation>
    <scope>NUCLEOTIDE SEQUENCE</scope>
    <source>
        <strain evidence="2">PLAUS21</strain>
    </source>
</reference>
<evidence type="ECO:0000313" key="2">
    <source>
        <dbReference type="EMBL" id="KAJ3262374.1"/>
    </source>
</evidence>
<dbReference type="AlphaFoldDB" id="A0AAD5USE8"/>
<evidence type="ECO:0000313" key="3">
    <source>
        <dbReference type="Proteomes" id="UP001210925"/>
    </source>
</evidence>
<protein>
    <submittedName>
        <fullName evidence="2">Uncharacterized protein</fullName>
    </submittedName>
</protein>
<organism evidence="2 3">
    <name type="scientific">Boothiomyces macroporosus</name>
    <dbReference type="NCBI Taxonomy" id="261099"/>
    <lineage>
        <taxon>Eukaryota</taxon>
        <taxon>Fungi</taxon>
        <taxon>Fungi incertae sedis</taxon>
        <taxon>Chytridiomycota</taxon>
        <taxon>Chytridiomycota incertae sedis</taxon>
        <taxon>Chytridiomycetes</taxon>
        <taxon>Rhizophydiales</taxon>
        <taxon>Terramycetaceae</taxon>
        <taxon>Boothiomyces</taxon>
    </lineage>
</organism>
<dbReference type="PANTHER" id="PTHR16052">
    <property type="entry name" value="TBCC DOMAIN-CONTAINING PROTEIN 1"/>
    <property type="match status" value="1"/>
</dbReference>
<dbReference type="InterPro" id="IPR039589">
    <property type="entry name" value="TBCC1"/>
</dbReference>
<evidence type="ECO:0000313" key="1">
    <source>
        <dbReference type="EMBL" id="KAJ3262348.1"/>
    </source>
</evidence>
<name>A0AAD5USE8_9FUNG</name>
<sequence>MTLYLNENLHDFSQLIIPDDTHFNYTNLLALCTDLTGKQTIGLNLWTELASSHFKLAPQDSRIFFETFSLSFAEQKGSMMSVPVLTFVLFLYNQLYGLSISQIPVKTQDEYPNLKEGPHFPLENTELPTHASCASLDEEDIETLNHQSFPSHLIDGRNKLTTYWRSTTKKWLQLIYVVVYGNKADARHNSSRPNGFDFNIKDLAGMDAFFTAVLPASRSQSSKINHERFQSWMNQREFAITFNYPKDLHTVSDNTLRRADACSLLKEYFQYSTFSNCKVPLDALHYCFQWCIMEGQPNYSTIKLSENGVALETETNRQVSFANPEDSNHLFINTKFNPLLSCSATNNIPVVLAPFDNWHFGILDQIKLTGNDLKVNLWDQPVSVQRKSTDYSILAPAQFFLSELPFTVLPNPANAVNEGRPETTVEYQTILKHLPVQYATWLEGMSKINNLLIEAIKKATLMDPTLSTTVEDEFQKWLTTSGNIKYVGSMLGLQSDYEKLIK</sequence>
<comment type="caution">
    <text evidence="2">The sequence shown here is derived from an EMBL/GenBank/DDBJ whole genome shotgun (WGS) entry which is preliminary data.</text>
</comment>
<keyword evidence="3" id="KW-1185">Reference proteome</keyword>
<dbReference type="Proteomes" id="UP001210925">
    <property type="component" value="Unassembled WGS sequence"/>
</dbReference>
<proteinExistence type="predicted"/>
<accession>A0AAD5USE8</accession>
<dbReference type="EMBL" id="JADGKB010000002">
    <property type="protein sequence ID" value="KAJ3262374.1"/>
    <property type="molecule type" value="Genomic_DNA"/>
</dbReference>
<gene>
    <name evidence="1" type="ORF">HK103_002762</name>
    <name evidence="2" type="ORF">HK103_002789</name>
</gene>
<dbReference type="EMBL" id="JADGKB010000002">
    <property type="protein sequence ID" value="KAJ3262348.1"/>
    <property type="molecule type" value="Genomic_DNA"/>
</dbReference>
<dbReference type="GO" id="GO:0051684">
    <property type="term" value="P:maintenance of Golgi location"/>
    <property type="evidence" value="ECO:0007669"/>
    <property type="project" value="TreeGrafter"/>
</dbReference>
<dbReference type="PANTHER" id="PTHR16052:SF0">
    <property type="entry name" value="TBCC DOMAIN-CONTAINING PROTEIN 1"/>
    <property type="match status" value="1"/>
</dbReference>